<keyword evidence="3" id="KW-0175">Coiled coil</keyword>
<dbReference type="InterPro" id="IPR058627">
    <property type="entry name" value="MdtA-like_C"/>
</dbReference>
<dbReference type="InterPro" id="IPR058626">
    <property type="entry name" value="MdtA-like_b-barrel"/>
</dbReference>
<evidence type="ECO:0000259" key="5">
    <source>
        <dbReference type="Pfam" id="PF25876"/>
    </source>
</evidence>
<organism evidence="9 10">
    <name type="scientific">Inquilinus ginsengisoli</name>
    <dbReference type="NCBI Taxonomy" id="363840"/>
    <lineage>
        <taxon>Bacteria</taxon>
        <taxon>Pseudomonadati</taxon>
        <taxon>Pseudomonadota</taxon>
        <taxon>Alphaproteobacteria</taxon>
        <taxon>Rhodospirillales</taxon>
        <taxon>Rhodospirillaceae</taxon>
        <taxon>Inquilinus</taxon>
    </lineage>
</organism>
<dbReference type="Gene3D" id="1.10.287.470">
    <property type="entry name" value="Helix hairpin bin"/>
    <property type="match status" value="1"/>
</dbReference>
<dbReference type="Gene3D" id="2.40.420.20">
    <property type="match status" value="1"/>
</dbReference>
<feature type="transmembrane region" description="Helical" evidence="4">
    <location>
        <begin position="25"/>
        <end position="47"/>
    </location>
</feature>
<protein>
    <submittedName>
        <fullName evidence="9">RND family efflux transporter MFP subunit</fullName>
    </submittedName>
</protein>
<evidence type="ECO:0000313" key="10">
    <source>
        <dbReference type="Proteomes" id="UP001262410"/>
    </source>
</evidence>
<dbReference type="Pfam" id="PF25917">
    <property type="entry name" value="BSH_RND"/>
    <property type="match status" value="1"/>
</dbReference>
<keyword evidence="10" id="KW-1185">Reference proteome</keyword>
<evidence type="ECO:0000256" key="2">
    <source>
        <dbReference type="ARBA" id="ARBA00009477"/>
    </source>
</evidence>
<keyword evidence="4" id="KW-0472">Membrane</keyword>
<dbReference type="InterPro" id="IPR006143">
    <property type="entry name" value="RND_pump_MFP"/>
</dbReference>
<keyword evidence="4" id="KW-0812">Transmembrane</keyword>
<sequence>MSDVLTHRQAGAVSGQHSKKPGFKAWGVSLIVLGLVAGGVIAGPQLMASPAASVAPAALPSVAVSAPVQRDVAGRLEFLGQFSAVQSVELRAQVGGTLTQIGFKDGDIVHQGDLLFEIDPTPYQIKLSQAAAQVQSAQARLDLANQELVRANSLKQTGNGSVQNADQKAAEQRSAQAALDDATAAVRDATFDLDHTRITAPFTGHIGTHQVSVGNLIAGSRAGTSPTTLLATVVSTDSIYLNFDMSEADYMTFLRDRQKQAGPLADKVQISLADEKSFTHEGTLDFIDNTLDRSSGTIHARATVPNTDGLLTPGGFARVRVDVSAPAMAMLVPDASVLPDQSNHIVLTVSDSNVVTPKLVQIGDLREGLRVIRSGLEPSDRVIVDGIPTVRPGATVAPHAETLKVAFD</sequence>
<name>A0ABU1JS56_9PROT</name>
<dbReference type="SUPFAM" id="SSF111369">
    <property type="entry name" value="HlyD-like secretion proteins"/>
    <property type="match status" value="1"/>
</dbReference>
<comment type="similarity">
    <text evidence="2">Belongs to the membrane fusion protein (MFP) (TC 8.A.1) family.</text>
</comment>
<evidence type="ECO:0000256" key="3">
    <source>
        <dbReference type="SAM" id="Coils"/>
    </source>
</evidence>
<evidence type="ECO:0000256" key="1">
    <source>
        <dbReference type="ARBA" id="ARBA00004196"/>
    </source>
</evidence>
<comment type="caution">
    <text evidence="9">The sequence shown here is derived from an EMBL/GenBank/DDBJ whole genome shotgun (WGS) entry which is preliminary data.</text>
</comment>
<reference evidence="9 10" key="1">
    <citation type="submission" date="2023-07" db="EMBL/GenBank/DDBJ databases">
        <title>Sorghum-associated microbial communities from plants grown in Nebraska, USA.</title>
        <authorList>
            <person name="Schachtman D."/>
        </authorList>
    </citation>
    <scope>NUCLEOTIDE SEQUENCE [LARGE SCALE GENOMIC DNA]</scope>
    <source>
        <strain evidence="9 10">584</strain>
    </source>
</reference>
<dbReference type="Gene3D" id="2.40.50.100">
    <property type="match status" value="1"/>
</dbReference>
<dbReference type="Proteomes" id="UP001262410">
    <property type="component" value="Unassembled WGS sequence"/>
</dbReference>
<accession>A0ABU1JS56</accession>
<evidence type="ECO:0000313" key="9">
    <source>
        <dbReference type="EMBL" id="MDR6291442.1"/>
    </source>
</evidence>
<dbReference type="Pfam" id="PF25944">
    <property type="entry name" value="Beta-barrel_RND"/>
    <property type="match status" value="1"/>
</dbReference>
<dbReference type="Gene3D" id="2.40.30.170">
    <property type="match status" value="1"/>
</dbReference>
<feature type="domain" description="Multidrug resistance protein MdtA-like barrel-sandwich hybrid" evidence="6">
    <location>
        <begin position="87"/>
        <end position="219"/>
    </location>
</feature>
<dbReference type="InterPro" id="IPR058624">
    <property type="entry name" value="MdtA-like_HH"/>
</dbReference>
<feature type="coiled-coil region" evidence="3">
    <location>
        <begin position="127"/>
        <end position="154"/>
    </location>
</feature>
<dbReference type="Pfam" id="PF25876">
    <property type="entry name" value="HH_MFP_RND"/>
    <property type="match status" value="1"/>
</dbReference>
<gene>
    <name evidence="9" type="ORF">E9232_003976</name>
</gene>
<dbReference type="NCBIfam" id="TIGR01730">
    <property type="entry name" value="RND_mfp"/>
    <property type="match status" value="1"/>
</dbReference>
<keyword evidence="4" id="KW-1133">Transmembrane helix</keyword>
<evidence type="ECO:0000256" key="4">
    <source>
        <dbReference type="SAM" id="Phobius"/>
    </source>
</evidence>
<proteinExistence type="inferred from homology"/>
<dbReference type="PANTHER" id="PTHR30158">
    <property type="entry name" value="ACRA/E-RELATED COMPONENT OF DRUG EFFLUX TRANSPORTER"/>
    <property type="match status" value="1"/>
</dbReference>
<dbReference type="EMBL" id="JAVDPW010000007">
    <property type="protein sequence ID" value="MDR6291442.1"/>
    <property type="molecule type" value="Genomic_DNA"/>
</dbReference>
<feature type="domain" description="Multidrug resistance protein MdtA-like C-terminal permuted SH3" evidence="8">
    <location>
        <begin position="329"/>
        <end position="387"/>
    </location>
</feature>
<dbReference type="PANTHER" id="PTHR30158:SF24">
    <property type="entry name" value="HLYD FAMILY SECRETION PROTEIN"/>
    <property type="match status" value="1"/>
</dbReference>
<evidence type="ECO:0000259" key="7">
    <source>
        <dbReference type="Pfam" id="PF25944"/>
    </source>
</evidence>
<dbReference type="RefSeq" id="WP_309796657.1">
    <property type="nucleotide sequence ID" value="NZ_JAVDPW010000007.1"/>
</dbReference>
<evidence type="ECO:0000259" key="6">
    <source>
        <dbReference type="Pfam" id="PF25917"/>
    </source>
</evidence>
<comment type="subcellular location">
    <subcellularLocation>
        <location evidence="1">Cell envelope</location>
    </subcellularLocation>
</comment>
<evidence type="ECO:0000259" key="8">
    <source>
        <dbReference type="Pfam" id="PF25967"/>
    </source>
</evidence>
<feature type="domain" description="Multidrug resistance protein MdtA-like beta-barrel" evidence="7">
    <location>
        <begin position="239"/>
        <end position="323"/>
    </location>
</feature>
<dbReference type="InterPro" id="IPR058625">
    <property type="entry name" value="MdtA-like_BSH"/>
</dbReference>
<feature type="domain" description="Multidrug resistance protein MdtA-like alpha-helical hairpin" evidence="5">
    <location>
        <begin position="127"/>
        <end position="196"/>
    </location>
</feature>
<dbReference type="Pfam" id="PF25967">
    <property type="entry name" value="RND-MFP_C"/>
    <property type="match status" value="1"/>
</dbReference>